<dbReference type="EMBL" id="HACG01038206">
    <property type="protein sequence ID" value="CEK85071.1"/>
    <property type="molecule type" value="Transcribed_RNA"/>
</dbReference>
<sequence>MNKNGVKSRLHCAGFNSTWFAPSKQSCYAEKVAQSILAVSTLIVVSGKMHL</sequence>
<gene>
    <name evidence="2" type="primary">ORF146098</name>
    <name evidence="1" type="synonym">ORF146095</name>
</gene>
<organism evidence="2">
    <name type="scientific">Arion vulgaris</name>
    <dbReference type="NCBI Taxonomy" id="1028688"/>
    <lineage>
        <taxon>Eukaryota</taxon>
        <taxon>Metazoa</taxon>
        <taxon>Spiralia</taxon>
        <taxon>Lophotrochozoa</taxon>
        <taxon>Mollusca</taxon>
        <taxon>Gastropoda</taxon>
        <taxon>Heterobranchia</taxon>
        <taxon>Euthyneura</taxon>
        <taxon>Panpulmonata</taxon>
        <taxon>Eupulmonata</taxon>
        <taxon>Stylommatophora</taxon>
        <taxon>Helicina</taxon>
        <taxon>Arionoidea</taxon>
        <taxon>Arionidae</taxon>
        <taxon>Arion</taxon>
    </lineage>
</organism>
<name>A0A0B7AYE0_9EUPU</name>
<reference evidence="2" key="1">
    <citation type="submission" date="2014-12" db="EMBL/GenBank/DDBJ databases">
        <title>Insight into the proteome of Arion vulgaris.</title>
        <authorList>
            <person name="Aradska J."/>
            <person name="Bulat T."/>
            <person name="Smidak R."/>
            <person name="Sarate P."/>
            <person name="Gangsoo J."/>
            <person name="Sialana F."/>
            <person name="Bilban M."/>
            <person name="Lubec G."/>
        </authorList>
    </citation>
    <scope>NUCLEOTIDE SEQUENCE</scope>
    <source>
        <tissue evidence="2">Skin</tissue>
    </source>
</reference>
<dbReference type="AlphaFoldDB" id="A0A0B7AYE0"/>
<evidence type="ECO:0000313" key="2">
    <source>
        <dbReference type="EMBL" id="CEK85071.1"/>
    </source>
</evidence>
<protein>
    <submittedName>
        <fullName evidence="2">Uncharacterized protein</fullName>
    </submittedName>
</protein>
<dbReference type="EMBL" id="HACG01038205">
    <property type="protein sequence ID" value="CEK85070.1"/>
    <property type="molecule type" value="Transcribed_RNA"/>
</dbReference>
<evidence type="ECO:0000313" key="1">
    <source>
        <dbReference type="EMBL" id="CEK85070.1"/>
    </source>
</evidence>
<proteinExistence type="predicted"/>
<accession>A0A0B7AYE0</accession>